<accession>A0A395X8N6</accession>
<feature type="transmembrane region" description="Helical" evidence="8">
    <location>
        <begin position="401"/>
        <end position="422"/>
    </location>
</feature>
<dbReference type="GO" id="GO:0009103">
    <property type="term" value="P:lipopolysaccharide biosynthetic process"/>
    <property type="evidence" value="ECO:0007669"/>
    <property type="project" value="UniProtKB-ARBA"/>
</dbReference>
<evidence type="ECO:0000256" key="6">
    <source>
        <dbReference type="ARBA" id="ARBA00022989"/>
    </source>
</evidence>
<dbReference type="InterPro" id="IPR050297">
    <property type="entry name" value="LipidA_mod_glycosyltrf_83"/>
</dbReference>
<dbReference type="AlphaFoldDB" id="A0A395X8N6"/>
<feature type="transmembrane region" description="Helical" evidence="8">
    <location>
        <begin position="103"/>
        <end position="125"/>
    </location>
</feature>
<keyword evidence="3" id="KW-0328">Glycosyltransferase</keyword>
<dbReference type="Proteomes" id="UP000265828">
    <property type="component" value="Unassembled WGS sequence"/>
</dbReference>
<feature type="transmembrane region" description="Helical" evidence="8">
    <location>
        <begin position="137"/>
        <end position="154"/>
    </location>
</feature>
<sequence length="472" mass="53740">MEEGKLKRKKISAETTVEILFFLFLLVFYLMWARVQPMGAGPDEQMRYQIADYIYKHGSLPVGDDPSVRNVVWGISYAFSPILSYMIAAVFMKAVSLVTTAPFALLLAARFVNILFGLGTVWLVLDMGKRLFDRRKAWIAAAFVGLLPGSLFVFTYVNCDALAVFSTAVIVYAWVRYLDEGWIYKNCVILALGVAACALSYYNAYGFILCSIFFFGITLFMEAKKKGKYTDFVKKGLLVCVIVLLLAAWWFIRNAILYDGDFIGMNASTICAEKYAKKNYKPSNRRTPQMVGYSLLDMLNYGFPQEDGFSWVELVSGSFVGRFGNMDVFMPKWLINNYLDFIKAGFLLIFLHPVKTFAIRVKKQWSVKGIFNWCMLAAMIIPNILNAYYSYASDYQPQGRYSLPMIVPLTYFMVMGYGNLFDVQIKKESLRKKIYAAICVALAVLAIFVFFGVIWPEYKDVSFSLRAFIYGS</sequence>
<keyword evidence="4" id="KW-0808">Transferase</keyword>
<evidence type="ECO:0000256" key="2">
    <source>
        <dbReference type="ARBA" id="ARBA00022475"/>
    </source>
</evidence>
<feature type="transmembrane region" description="Helical" evidence="8">
    <location>
        <begin position="434"/>
        <end position="455"/>
    </location>
</feature>
<evidence type="ECO:0000313" key="10">
    <source>
        <dbReference type="EMBL" id="RGV62512.1"/>
    </source>
</evidence>
<feature type="domain" description="Glycosyltransferase RgtA/B/C/D-like" evidence="9">
    <location>
        <begin position="107"/>
        <end position="244"/>
    </location>
</feature>
<keyword evidence="2" id="KW-1003">Cell membrane</keyword>
<dbReference type="GO" id="GO:0005886">
    <property type="term" value="C:plasma membrane"/>
    <property type="evidence" value="ECO:0007669"/>
    <property type="project" value="UniProtKB-SubCell"/>
</dbReference>
<keyword evidence="7 8" id="KW-0472">Membrane</keyword>
<dbReference type="InterPro" id="IPR038731">
    <property type="entry name" value="RgtA/B/C-like"/>
</dbReference>
<proteinExistence type="predicted"/>
<evidence type="ECO:0000259" key="9">
    <source>
        <dbReference type="Pfam" id="PF13231"/>
    </source>
</evidence>
<evidence type="ECO:0000256" key="4">
    <source>
        <dbReference type="ARBA" id="ARBA00022679"/>
    </source>
</evidence>
<comment type="subcellular location">
    <subcellularLocation>
        <location evidence="1">Cell membrane</location>
        <topology evidence="1">Multi-pass membrane protein</topology>
    </subcellularLocation>
</comment>
<gene>
    <name evidence="10" type="ORF">DWW07_12820</name>
</gene>
<name>A0A395X8N6_9FIRM</name>
<feature type="transmembrane region" description="Helical" evidence="8">
    <location>
        <begin position="370"/>
        <end position="389"/>
    </location>
</feature>
<feature type="transmembrane region" description="Helical" evidence="8">
    <location>
        <begin position="189"/>
        <end position="220"/>
    </location>
</feature>
<evidence type="ECO:0000313" key="11">
    <source>
        <dbReference type="Proteomes" id="UP000265828"/>
    </source>
</evidence>
<protein>
    <recommendedName>
        <fullName evidence="9">Glycosyltransferase RgtA/B/C/D-like domain-containing protein</fullName>
    </recommendedName>
</protein>
<comment type="caution">
    <text evidence="10">The sequence shown here is derived from an EMBL/GenBank/DDBJ whole genome shotgun (WGS) entry which is preliminary data.</text>
</comment>
<dbReference type="PANTHER" id="PTHR33908:SF11">
    <property type="entry name" value="MEMBRANE PROTEIN"/>
    <property type="match status" value="1"/>
</dbReference>
<dbReference type="EMBL" id="QRZI01000009">
    <property type="protein sequence ID" value="RGV62512.1"/>
    <property type="molecule type" value="Genomic_DNA"/>
</dbReference>
<evidence type="ECO:0000256" key="7">
    <source>
        <dbReference type="ARBA" id="ARBA00023136"/>
    </source>
</evidence>
<evidence type="ECO:0000256" key="1">
    <source>
        <dbReference type="ARBA" id="ARBA00004651"/>
    </source>
</evidence>
<dbReference type="GO" id="GO:0016763">
    <property type="term" value="F:pentosyltransferase activity"/>
    <property type="evidence" value="ECO:0007669"/>
    <property type="project" value="TreeGrafter"/>
</dbReference>
<evidence type="ECO:0000256" key="8">
    <source>
        <dbReference type="SAM" id="Phobius"/>
    </source>
</evidence>
<reference evidence="10 11" key="1">
    <citation type="submission" date="2018-08" db="EMBL/GenBank/DDBJ databases">
        <title>A genome reference for cultivated species of the human gut microbiota.</title>
        <authorList>
            <person name="Zou Y."/>
            <person name="Xue W."/>
            <person name="Luo G."/>
        </authorList>
    </citation>
    <scope>NUCLEOTIDE SEQUENCE [LARGE SCALE GENOMIC DNA]</scope>
    <source>
        <strain evidence="10 11">AF14-23</strain>
    </source>
</reference>
<dbReference type="PANTHER" id="PTHR33908">
    <property type="entry name" value="MANNOSYLTRANSFERASE YKCB-RELATED"/>
    <property type="match status" value="1"/>
</dbReference>
<evidence type="ECO:0000256" key="3">
    <source>
        <dbReference type="ARBA" id="ARBA00022676"/>
    </source>
</evidence>
<feature type="transmembrane region" description="Helical" evidence="8">
    <location>
        <begin position="161"/>
        <end position="177"/>
    </location>
</feature>
<feature type="transmembrane region" description="Helical" evidence="8">
    <location>
        <begin position="12"/>
        <end position="32"/>
    </location>
</feature>
<keyword evidence="5 8" id="KW-0812">Transmembrane</keyword>
<evidence type="ECO:0000256" key="5">
    <source>
        <dbReference type="ARBA" id="ARBA00022692"/>
    </source>
</evidence>
<keyword evidence="6 8" id="KW-1133">Transmembrane helix</keyword>
<dbReference type="Pfam" id="PF13231">
    <property type="entry name" value="PMT_2"/>
    <property type="match status" value="1"/>
</dbReference>
<feature type="transmembrane region" description="Helical" evidence="8">
    <location>
        <begin position="71"/>
        <end position="91"/>
    </location>
</feature>
<feature type="transmembrane region" description="Helical" evidence="8">
    <location>
        <begin position="232"/>
        <end position="252"/>
    </location>
</feature>
<organism evidence="10 11">
    <name type="scientific">Blautia obeum</name>
    <dbReference type="NCBI Taxonomy" id="40520"/>
    <lineage>
        <taxon>Bacteria</taxon>
        <taxon>Bacillati</taxon>
        <taxon>Bacillota</taxon>
        <taxon>Clostridia</taxon>
        <taxon>Lachnospirales</taxon>
        <taxon>Lachnospiraceae</taxon>
        <taxon>Blautia</taxon>
    </lineage>
</organism>